<keyword evidence="15" id="KW-0472">Membrane</keyword>
<name>A0ABP1BP55_9BRYO</name>
<evidence type="ECO:0000256" key="8">
    <source>
        <dbReference type="ARBA" id="ARBA00022598"/>
    </source>
</evidence>
<organism evidence="18 19">
    <name type="scientific">Sphagnum jensenii</name>
    <dbReference type="NCBI Taxonomy" id="128206"/>
    <lineage>
        <taxon>Eukaryota</taxon>
        <taxon>Viridiplantae</taxon>
        <taxon>Streptophyta</taxon>
        <taxon>Embryophyta</taxon>
        <taxon>Bryophyta</taxon>
        <taxon>Sphagnophytina</taxon>
        <taxon>Sphagnopsida</taxon>
        <taxon>Sphagnales</taxon>
        <taxon>Sphagnaceae</taxon>
        <taxon>Sphagnum</taxon>
    </lineage>
</organism>
<keyword evidence="19" id="KW-1185">Reference proteome</keyword>
<evidence type="ECO:0000256" key="17">
    <source>
        <dbReference type="PIRNR" id="PIRNR038895"/>
    </source>
</evidence>
<evidence type="ECO:0000256" key="6">
    <source>
        <dbReference type="ARBA" id="ARBA00022490"/>
    </source>
</evidence>
<dbReference type="Proteomes" id="UP001497522">
    <property type="component" value="Chromosome 6"/>
</dbReference>
<dbReference type="PANTHER" id="PTHR11136">
    <property type="entry name" value="FOLYLPOLYGLUTAMATE SYNTHASE-RELATED"/>
    <property type="match status" value="1"/>
</dbReference>
<comment type="subcellular location">
    <subcellularLocation>
        <location evidence="3">Cytoplasm</location>
    </subcellularLocation>
    <subcellularLocation>
        <location evidence="1">Mitochondrion inner membrane</location>
    </subcellularLocation>
    <subcellularLocation>
        <location evidence="2">Mitochondrion matrix</location>
    </subcellularLocation>
</comment>
<dbReference type="Gene3D" id="3.40.1190.10">
    <property type="entry name" value="Mur-like, catalytic domain"/>
    <property type="match status" value="1"/>
</dbReference>
<evidence type="ECO:0000256" key="12">
    <source>
        <dbReference type="ARBA" id="ARBA00022840"/>
    </source>
</evidence>
<dbReference type="SUPFAM" id="SSF53244">
    <property type="entry name" value="MurD-like peptide ligases, peptide-binding domain"/>
    <property type="match status" value="1"/>
</dbReference>
<reference evidence="18" key="1">
    <citation type="submission" date="2024-03" db="EMBL/GenBank/DDBJ databases">
        <authorList>
            <consortium name="ELIXIR-Norway"/>
            <consortium name="Elixir Norway"/>
        </authorList>
    </citation>
    <scope>NUCLEOTIDE SEQUENCE</scope>
</reference>
<accession>A0ABP1BP55</accession>
<comment type="similarity">
    <text evidence="5 17">Belongs to the folylpolyglutamate synthase family.</text>
</comment>
<dbReference type="InterPro" id="IPR036565">
    <property type="entry name" value="Mur-like_cat_sf"/>
</dbReference>
<dbReference type="SUPFAM" id="SSF53623">
    <property type="entry name" value="MurD-like peptide ligases, catalytic domain"/>
    <property type="match status" value="1"/>
</dbReference>
<keyword evidence="11" id="KW-0999">Mitochondrion inner membrane</keyword>
<evidence type="ECO:0000256" key="5">
    <source>
        <dbReference type="ARBA" id="ARBA00008276"/>
    </source>
</evidence>
<evidence type="ECO:0000256" key="2">
    <source>
        <dbReference type="ARBA" id="ARBA00004305"/>
    </source>
</evidence>
<evidence type="ECO:0000256" key="3">
    <source>
        <dbReference type="ARBA" id="ARBA00004496"/>
    </source>
</evidence>
<comment type="pathway">
    <text evidence="4 17">Cofactor biosynthesis; tetrahydrofolylpolyglutamate biosynthesis.</text>
</comment>
<dbReference type="EMBL" id="OZ023707">
    <property type="protein sequence ID" value="CAK9877791.1"/>
    <property type="molecule type" value="Genomic_DNA"/>
</dbReference>
<keyword evidence="10" id="KW-0547">Nucleotide-binding</keyword>
<dbReference type="PANTHER" id="PTHR11136:SF5">
    <property type="entry name" value="FOLYLPOLYGLUTAMATE SYNTHASE, MITOCHONDRIAL"/>
    <property type="match status" value="1"/>
</dbReference>
<keyword evidence="7 17" id="KW-0554">One-carbon metabolism</keyword>
<evidence type="ECO:0000256" key="11">
    <source>
        <dbReference type="ARBA" id="ARBA00022792"/>
    </source>
</evidence>
<evidence type="ECO:0000256" key="14">
    <source>
        <dbReference type="ARBA" id="ARBA00023128"/>
    </source>
</evidence>
<comment type="catalytic activity">
    <reaction evidence="16 17">
        <text>(6S)-5,6,7,8-tetrahydrofolyl-(gamma-L-Glu)(n) + L-glutamate + ATP = (6S)-5,6,7,8-tetrahydrofolyl-(gamma-L-Glu)(n+1) + ADP + phosphate + H(+)</text>
        <dbReference type="Rhea" id="RHEA:10580"/>
        <dbReference type="Rhea" id="RHEA-COMP:14738"/>
        <dbReference type="Rhea" id="RHEA-COMP:14740"/>
        <dbReference type="ChEBI" id="CHEBI:15378"/>
        <dbReference type="ChEBI" id="CHEBI:29985"/>
        <dbReference type="ChEBI" id="CHEBI:30616"/>
        <dbReference type="ChEBI" id="CHEBI:43474"/>
        <dbReference type="ChEBI" id="CHEBI:141005"/>
        <dbReference type="ChEBI" id="CHEBI:456216"/>
        <dbReference type="EC" id="6.3.2.17"/>
    </reaction>
</comment>
<keyword evidence="8 17" id="KW-0436">Ligase</keyword>
<dbReference type="InterPro" id="IPR001645">
    <property type="entry name" value="Folylpolyglutamate_synth"/>
</dbReference>
<proteinExistence type="inferred from homology"/>
<evidence type="ECO:0000256" key="4">
    <source>
        <dbReference type="ARBA" id="ARBA00005150"/>
    </source>
</evidence>
<evidence type="ECO:0000256" key="9">
    <source>
        <dbReference type="ARBA" id="ARBA00022723"/>
    </source>
</evidence>
<dbReference type="InterPro" id="IPR018109">
    <property type="entry name" value="Folylpolyglutamate_synth_CS"/>
</dbReference>
<dbReference type="InterPro" id="IPR023600">
    <property type="entry name" value="Folylpolyglutamate_synth_euk"/>
</dbReference>
<dbReference type="Gene3D" id="3.90.190.20">
    <property type="entry name" value="Mur ligase, C-terminal domain"/>
    <property type="match status" value="1"/>
</dbReference>
<evidence type="ECO:0000256" key="10">
    <source>
        <dbReference type="ARBA" id="ARBA00022741"/>
    </source>
</evidence>
<dbReference type="PROSITE" id="PS01011">
    <property type="entry name" value="FOLYLPOLYGLU_SYNT_1"/>
    <property type="match status" value="1"/>
</dbReference>
<evidence type="ECO:0000256" key="15">
    <source>
        <dbReference type="ARBA" id="ARBA00023136"/>
    </source>
</evidence>
<dbReference type="EC" id="6.3.2.17" evidence="17"/>
<evidence type="ECO:0000256" key="13">
    <source>
        <dbReference type="ARBA" id="ARBA00022842"/>
    </source>
</evidence>
<evidence type="ECO:0000313" key="18">
    <source>
        <dbReference type="EMBL" id="CAK9877791.1"/>
    </source>
</evidence>
<sequence length="530" mass="58232">MLELQDGTRKTMARAAQGRGYDETLAAMSSLITRPEDPPAADPLTVDRTLWEVHFQDVLHYLKVLELEEPLSHLSVIHVAGTKGKGSTCAFVESMLRASGFRTGLFTSPHLFDIRERFRFNGVEVPKDIFLHHFWWCWDRLQADAGPEGKMPGFFRFLTILAIRMFTAEQVDVAILEVGLGGRLDATNVVRSPVVCGVASLGYDHMELLGNTLAMIAGEKAGIFKAGVPAFTVPQPKEAMDALLKRAKELSISLEIAPTLESYGVENVQLGLEGEHQQINAALAVALCISWAYRSPPSDRIHQLQQEVARGGLPDSFLKGLASTKWPGRAEVVHDPSGRLSFYLDGAHSPESMEACANWFCSVVKAEKGGSLKGESNGTHCIEASSDVLLFNCMPKRDPQSLLPPIINTCMRTGVPLHMALFVPPYSSLISLDKRVPFNGATSDLSWQQTVQRHWESLLEGKLSELKNSTDCGGQQEGCIMGSSSAVVHSLPAALEWFRNCTSRHPHLRLQVLVTGSLYLVGDVLRLLKH</sequence>
<protein>
    <recommendedName>
        <fullName evidence="17">Folylpolyglutamate synthase</fullName>
        <ecNumber evidence="17">6.3.2.17</ecNumber>
    </recommendedName>
    <alternativeName>
        <fullName evidence="17">Folylpoly-gamma-glutamate synthetase</fullName>
    </alternativeName>
    <alternativeName>
        <fullName evidence="17">Tetrahydrofolylpolyglutamate synthase</fullName>
    </alternativeName>
</protein>
<dbReference type="NCBIfam" id="TIGR01499">
    <property type="entry name" value="folC"/>
    <property type="match status" value="1"/>
</dbReference>
<comment type="function">
    <text evidence="17">Catalyzes conversion of folates to polyglutamate derivatives allowing concentration of folate compounds in the cell and the intracellular retention of these cofactors, which are important substrates for most of the folate-dependent enzymes that are involved in one-carbon transfer reactions involved in purine, pyrimidine and amino acid synthesis.</text>
</comment>
<dbReference type="PROSITE" id="PS01012">
    <property type="entry name" value="FOLYLPOLYGLU_SYNT_2"/>
    <property type="match status" value="1"/>
</dbReference>
<evidence type="ECO:0000256" key="1">
    <source>
        <dbReference type="ARBA" id="ARBA00004273"/>
    </source>
</evidence>
<dbReference type="InterPro" id="IPR036615">
    <property type="entry name" value="Mur_ligase_C_dom_sf"/>
</dbReference>
<dbReference type="PIRSF" id="PIRSF038895">
    <property type="entry name" value="FPGS"/>
    <property type="match status" value="1"/>
</dbReference>
<evidence type="ECO:0000256" key="16">
    <source>
        <dbReference type="ARBA" id="ARBA00047493"/>
    </source>
</evidence>
<gene>
    <name evidence="18" type="ORF">CSSPJE1EN2_LOCUS19616</name>
</gene>
<evidence type="ECO:0000313" key="19">
    <source>
        <dbReference type="Proteomes" id="UP001497522"/>
    </source>
</evidence>
<keyword evidence="14" id="KW-0496">Mitochondrion</keyword>
<keyword evidence="13" id="KW-0460">Magnesium</keyword>
<keyword evidence="6" id="KW-0963">Cytoplasm</keyword>
<keyword evidence="12" id="KW-0067">ATP-binding</keyword>
<comment type="cofactor">
    <cofactor evidence="17">
        <name>a monovalent cation</name>
        <dbReference type="ChEBI" id="CHEBI:60242"/>
    </cofactor>
    <text evidence="17">A monovalent cation.</text>
</comment>
<evidence type="ECO:0000256" key="7">
    <source>
        <dbReference type="ARBA" id="ARBA00022563"/>
    </source>
</evidence>
<keyword evidence="9" id="KW-0479">Metal-binding</keyword>